<evidence type="ECO:0000256" key="3">
    <source>
        <dbReference type="SAM" id="SignalP"/>
    </source>
</evidence>
<dbReference type="InterPro" id="IPR011161">
    <property type="entry name" value="MHC_I-like_Ag-recog"/>
</dbReference>
<dbReference type="GO" id="GO:0001916">
    <property type="term" value="P:positive regulation of T cell mediated cytotoxicity"/>
    <property type="evidence" value="ECO:0007669"/>
    <property type="project" value="TreeGrafter"/>
</dbReference>
<dbReference type="InterPro" id="IPR001039">
    <property type="entry name" value="MHC_I_a_a1/a2"/>
</dbReference>
<dbReference type="InterPro" id="IPR011162">
    <property type="entry name" value="MHC_I/II-like_Ag-recog"/>
</dbReference>
<evidence type="ECO:0000259" key="4">
    <source>
        <dbReference type="PROSITE" id="PS50835"/>
    </source>
</evidence>
<dbReference type="SUPFAM" id="SSF48726">
    <property type="entry name" value="Immunoglobulin"/>
    <property type="match status" value="1"/>
</dbReference>
<comment type="similarity">
    <text evidence="2">Belongs to the MHC class I family.</text>
</comment>
<dbReference type="InterPro" id="IPR050208">
    <property type="entry name" value="MHC_class-I_related"/>
</dbReference>
<keyword evidence="5" id="KW-1185">Reference proteome</keyword>
<dbReference type="GO" id="GO:0009897">
    <property type="term" value="C:external side of plasma membrane"/>
    <property type="evidence" value="ECO:0007669"/>
    <property type="project" value="TreeGrafter"/>
</dbReference>
<proteinExistence type="inferred from homology"/>
<dbReference type="GO" id="GO:0002486">
    <property type="term" value="P:antigen processing and presentation of endogenous peptide antigen via MHC class I via ER pathway, TAP-independent"/>
    <property type="evidence" value="ECO:0007669"/>
    <property type="project" value="TreeGrafter"/>
</dbReference>
<evidence type="ECO:0000313" key="5">
    <source>
        <dbReference type="Proteomes" id="UP000694851"/>
    </source>
</evidence>
<dbReference type="Pfam" id="PF07654">
    <property type="entry name" value="C1-set"/>
    <property type="match status" value="1"/>
</dbReference>
<dbReference type="GO" id="GO:0002476">
    <property type="term" value="P:antigen processing and presentation of endogenous peptide antigen via MHC class Ib"/>
    <property type="evidence" value="ECO:0007669"/>
    <property type="project" value="TreeGrafter"/>
</dbReference>
<keyword evidence="1" id="KW-0325">Glycoprotein</keyword>
<dbReference type="SMART" id="SM00407">
    <property type="entry name" value="IGc1"/>
    <property type="match status" value="1"/>
</dbReference>
<protein>
    <submittedName>
        <fullName evidence="6">Zinc-alpha-2-glycoprotein</fullName>
    </submittedName>
</protein>
<reference evidence="6" key="1">
    <citation type="submission" date="2025-08" db="UniProtKB">
        <authorList>
            <consortium name="RefSeq"/>
        </authorList>
    </citation>
    <scope>IDENTIFICATION</scope>
    <source>
        <tissue evidence="6">Muscle</tissue>
    </source>
</reference>
<dbReference type="OrthoDB" id="8936120at2759"/>
<feature type="signal peptide" evidence="3">
    <location>
        <begin position="1"/>
        <end position="17"/>
    </location>
</feature>
<dbReference type="FunFam" id="3.30.500.10:FF:000001">
    <property type="entry name" value="H-2 class I histocompatibility antigen, alpha chain"/>
    <property type="match status" value="1"/>
</dbReference>
<dbReference type="AlphaFoldDB" id="A0A8B7QLB8"/>
<evidence type="ECO:0000256" key="1">
    <source>
        <dbReference type="ARBA" id="ARBA00023180"/>
    </source>
</evidence>
<dbReference type="InterPro" id="IPR036179">
    <property type="entry name" value="Ig-like_dom_sf"/>
</dbReference>
<dbReference type="PANTHER" id="PTHR16675:SF289">
    <property type="entry name" value="ZINC-ALPHA-2-GLYCOPROTEIN"/>
    <property type="match status" value="1"/>
</dbReference>
<dbReference type="GO" id="GO:0005615">
    <property type="term" value="C:extracellular space"/>
    <property type="evidence" value="ECO:0007669"/>
    <property type="project" value="TreeGrafter"/>
</dbReference>
<dbReference type="GO" id="GO:0006955">
    <property type="term" value="P:immune response"/>
    <property type="evidence" value="ECO:0007669"/>
    <property type="project" value="TreeGrafter"/>
</dbReference>
<dbReference type="PANTHER" id="PTHR16675">
    <property type="entry name" value="MHC CLASS I-RELATED"/>
    <property type="match status" value="1"/>
</dbReference>
<dbReference type="RefSeq" id="XP_019488935.1">
    <property type="nucleotide sequence ID" value="XM_019633390.1"/>
</dbReference>
<dbReference type="CTD" id="563"/>
<dbReference type="CDD" id="cd21010">
    <property type="entry name" value="IgC1_MHC-like_ZAG"/>
    <property type="match status" value="1"/>
</dbReference>
<evidence type="ECO:0000313" key="6">
    <source>
        <dbReference type="RefSeq" id="XP_019488935.1"/>
    </source>
</evidence>
<dbReference type="PROSITE" id="PS50835">
    <property type="entry name" value="IG_LIKE"/>
    <property type="match status" value="1"/>
</dbReference>
<dbReference type="InterPro" id="IPR003597">
    <property type="entry name" value="Ig_C1-set"/>
</dbReference>
<accession>A0A8B7QLB8</accession>
<feature type="chain" id="PRO_5034717785" evidence="3">
    <location>
        <begin position="18"/>
        <end position="297"/>
    </location>
</feature>
<evidence type="ECO:0000256" key="2">
    <source>
        <dbReference type="RuleBase" id="RU004439"/>
    </source>
</evidence>
<dbReference type="Pfam" id="PF00129">
    <property type="entry name" value="MHC_I"/>
    <property type="match status" value="1"/>
</dbReference>
<dbReference type="PRINTS" id="PR01638">
    <property type="entry name" value="MHCCLASSI"/>
</dbReference>
<dbReference type="Gene3D" id="2.60.40.10">
    <property type="entry name" value="Immunoglobulins"/>
    <property type="match status" value="1"/>
</dbReference>
<sequence>MVPVLLPLLLFLSPAVTQETQDGPYSLTFYSTAVSRSTEASPSFQATGYLNDQAFFHYDSESGKAEPLGPWKQVKGMEDWEEESKRQKARGDFILKNLEDIMSYYKDKGNHTTREKFSCVLRNNSYCGASWKIAYDGQDYIEFNTEIPAWIPLQPEALNTKVKWETEGSVLRARASMEDECPQKLRRYLQYSKIYLDRQDHPSVSITSQMAPGGTRTLKCLAYNFYPQPISLYWTRASNVVETESQGEDLSESDSYQSWVEVKIPSQDTDPYSCHVQHSSLAQPLIVPWHEGQEAGP</sequence>
<dbReference type="GeneID" id="109377138"/>
<keyword evidence="3" id="KW-0732">Signal</keyword>
<dbReference type="PROSITE" id="PS00290">
    <property type="entry name" value="IG_MHC"/>
    <property type="match status" value="1"/>
</dbReference>
<dbReference type="SUPFAM" id="SSF54452">
    <property type="entry name" value="MHC antigen-recognition domain"/>
    <property type="match status" value="1"/>
</dbReference>
<dbReference type="Proteomes" id="UP000694851">
    <property type="component" value="Unplaced"/>
</dbReference>
<dbReference type="InterPro" id="IPR013783">
    <property type="entry name" value="Ig-like_fold"/>
</dbReference>
<name>A0A8B7QLB8_HIPAR</name>
<dbReference type="KEGG" id="hai:109377138"/>
<organism evidence="5 6">
    <name type="scientific">Hipposideros armiger</name>
    <name type="common">Great Himalayan leaf-nosed bat</name>
    <dbReference type="NCBI Taxonomy" id="186990"/>
    <lineage>
        <taxon>Eukaryota</taxon>
        <taxon>Metazoa</taxon>
        <taxon>Chordata</taxon>
        <taxon>Craniata</taxon>
        <taxon>Vertebrata</taxon>
        <taxon>Euteleostomi</taxon>
        <taxon>Mammalia</taxon>
        <taxon>Eutheria</taxon>
        <taxon>Laurasiatheria</taxon>
        <taxon>Chiroptera</taxon>
        <taxon>Yinpterochiroptera</taxon>
        <taxon>Rhinolophoidea</taxon>
        <taxon>Hipposideridae</taxon>
        <taxon>Hipposideros</taxon>
    </lineage>
</organism>
<feature type="domain" description="Ig-like" evidence="4">
    <location>
        <begin position="202"/>
        <end position="280"/>
    </location>
</feature>
<dbReference type="InterPro" id="IPR003006">
    <property type="entry name" value="Ig/MHC_CS"/>
</dbReference>
<dbReference type="InterPro" id="IPR037055">
    <property type="entry name" value="MHC_I-like_Ag-recog_sf"/>
</dbReference>
<gene>
    <name evidence="6" type="primary">AZGP1</name>
</gene>
<dbReference type="Gene3D" id="3.30.500.10">
    <property type="entry name" value="MHC class I-like antigen recognition-like"/>
    <property type="match status" value="1"/>
</dbReference>
<dbReference type="InterPro" id="IPR007110">
    <property type="entry name" value="Ig-like_dom"/>
</dbReference>